<keyword evidence="12" id="KW-1185">Reference proteome</keyword>
<feature type="active site" evidence="8">
    <location>
        <position position="87"/>
    </location>
</feature>
<dbReference type="InterPro" id="IPR040919">
    <property type="entry name" value="Asparaginase_C"/>
</dbReference>
<feature type="domain" description="L-asparaginase N-terminal" evidence="9">
    <location>
        <begin position="3"/>
        <end position="183"/>
    </location>
</feature>
<evidence type="ECO:0000256" key="6">
    <source>
        <dbReference type="PIRSR" id="PIRSR001220-2"/>
    </source>
</evidence>
<dbReference type="InterPro" id="IPR020827">
    <property type="entry name" value="Asparaginase/glutaminase_AS1"/>
</dbReference>
<protein>
    <recommendedName>
        <fullName evidence="2">asparaginase</fullName>
        <ecNumber evidence="2">3.5.1.1</ecNumber>
    </recommendedName>
</protein>
<dbReference type="EMBL" id="JACGZW010000008">
    <property type="protein sequence ID" value="MBB1156149.1"/>
    <property type="molecule type" value="Genomic_DNA"/>
</dbReference>
<dbReference type="InterPro" id="IPR027474">
    <property type="entry name" value="L-asparaginase_N"/>
</dbReference>
<sequence>MTHIVVLATGGTIASRTGPGGASVAADGAGALLEAAGPDPSVKVEPVDVLRENSFNLTLEDLASIAEAVQAQLARPEVDGIVLTHGTDTIEETAFLLDLVHADDRPVVLTGAQIAPDRDGSDGPRNLRQAIGVAAAPEARGLGVLVAFAGQLFAARGLRKAHTLLPQPFAAQSGGPIGQVLDDGPLLTARPARPEPLPLPGPGFGSLRVETLTLSPGATPELLDHLVAQRAPGIVLAGTGSGNLNRGYLRSLRAAVDAGTVVALSSRVPFGPGAAIYGSGGAVDAIAAGAVPATALPFPQTRILLALLLSRFPADVAADRLRHRANREKGI</sequence>
<dbReference type="RefSeq" id="WP_182893107.1">
    <property type="nucleotide sequence ID" value="NZ_JACGZW010000008.1"/>
</dbReference>
<dbReference type="PIRSF" id="PIRSF500176">
    <property type="entry name" value="L_ASNase"/>
    <property type="match status" value="1"/>
</dbReference>
<dbReference type="GO" id="GO:0006528">
    <property type="term" value="P:asparagine metabolic process"/>
    <property type="evidence" value="ECO:0007669"/>
    <property type="project" value="InterPro"/>
</dbReference>
<feature type="active site" description="O-isoaspartyl threonine intermediate" evidence="5">
    <location>
        <position position="12"/>
    </location>
</feature>
<proteinExistence type="inferred from homology"/>
<dbReference type="Gene3D" id="3.40.50.40">
    <property type="match status" value="1"/>
</dbReference>
<feature type="domain" description="Asparaginase/glutaminase C-terminal" evidence="10">
    <location>
        <begin position="208"/>
        <end position="311"/>
    </location>
</feature>
<organism evidence="11 12">
    <name type="scientific">Amycolatopsis dendrobii</name>
    <dbReference type="NCBI Taxonomy" id="2760662"/>
    <lineage>
        <taxon>Bacteria</taxon>
        <taxon>Bacillati</taxon>
        <taxon>Actinomycetota</taxon>
        <taxon>Actinomycetes</taxon>
        <taxon>Pseudonocardiales</taxon>
        <taxon>Pseudonocardiaceae</taxon>
        <taxon>Amycolatopsis</taxon>
    </lineage>
</organism>
<dbReference type="SFLD" id="SFLDS00057">
    <property type="entry name" value="Glutaminase/Asparaginase"/>
    <property type="match status" value="1"/>
</dbReference>
<dbReference type="SMART" id="SM00870">
    <property type="entry name" value="Asparaginase"/>
    <property type="match status" value="1"/>
</dbReference>
<dbReference type="InterPro" id="IPR036152">
    <property type="entry name" value="Asp/glu_Ase-like_sf"/>
</dbReference>
<dbReference type="Pfam" id="PF17763">
    <property type="entry name" value="Asparaginase_C"/>
    <property type="match status" value="1"/>
</dbReference>
<evidence type="ECO:0000259" key="10">
    <source>
        <dbReference type="Pfam" id="PF17763"/>
    </source>
</evidence>
<comment type="caution">
    <text evidence="11">The sequence shown here is derived from an EMBL/GenBank/DDBJ whole genome shotgun (WGS) entry which is preliminary data.</text>
</comment>
<dbReference type="Proteomes" id="UP000526734">
    <property type="component" value="Unassembled WGS sequence"/>
</dbReference>
<dbReference type="PANTHER" id="PTHR11707">
    <property type="entry name" value="L-ASPARAGINASE"/>
    <property type="match status" value="1"/>
</dbReference>
<feature type="active site" evidence="7">
    <location>
        <position position="12"/>
    </location>
</feature>
<reference evidence="11 12" key="1">
    <citation type="submission" date="2020-08" db="EMBL/GenBank/DDBJ databases">
        <title>Amycolatopsis sp. nov. DR6-1 isolated from Dendrobium heterocarpum.</title>
        <authorList>
            <person name="Tedsree N."/>
            <person name="Kuncharoen N."/>
            <person name="Likhitwitayawuid K."/>
            <person name="Tanasupawat S."/>
        </authorList>
    </citation>
    <scope>NUCLEOTIDE SEQUENCE [LARGE SCALE GENOMIC DNA]</scope>
    <source>
        <strain evidence="11 12">DR6-1</strain>
    </source>
</reference>
<evidence type="ECO:0000256" key="1">
    <source>
        <dbReference type="ARBA" id="ARBA00010518"/>
    </source>
</evidence>
<dbReference type="Gene3D" id="3.40.50.1170">
    <property type="entry name" value="L-asparaginase, N-terminal domain"/>
    <property type="match status" value="1"/>
</dbReference>
<dbReference type="InterPro" id="IPR027473">
    <property type="entry name" value="L-asparaginase_C"/>
</dbReference>
<accession>A0A7W3ZCT0</accession>
<dbReference type="InterPro" id="IPR006034">
    <property type="entry name" value="Asparaginase/glutaminase-like"/>
</dbReference>
<dbReference type="InterPro" id="IPR037152">
    <property type="entry name" value="L-asparaginase_N_sf"/>
</dbReference>
<dbReference type="Pfam" id="PF00710">
    <property type="entry name" value="Asparaginase"/>
    <property type="match status" value="1"/>
</dbReference>
<dbReference type="EC" id="3.5.1.1" evidence="2"/>
<dbReference type="PANTHER" id="PTHR11707:SF28">
    <property type="entry name" value="60 KDA LYSOPHOSPHOLIPASE"/>
    <property type="match status" value="1"/>
</dbReference>
<dbReference type="PIRSF" id="PIRSF001220">
    <property type="entry name" value="L-ASNase_gatD"/>
    <property type="match status" value="1"/>
</dbReference>
<comment type="catalytic activity">
    <reaction evidence="4">
        <text>L-asparagine + H2O = L-aspartate + NH4(+)</text>
        <dbReference type="Rhea" id="RHEA:21016"/>
        <dbReference type="ChEBI" id="CHEBI:15377"/>
        <dbReference type="ChEBI" id="CHEBI:28938"/>
        <dbReference type="ChEBI" id="CHEBI:29991"/>
        <dbReference type="ChEBI" id="CHEBI:58048"/>
        <dbReference type="EC" id="3.5.1.1"/>
    </reaction>
</comment>
<evidence type="ECO:0000259" key="9">
    <source>
        <dbReference type="Pfam" id="PF00710"/>
    </source>
</evidence>
<dbReference type="PROSITE" id="PS00917">
    <property type="entry name" value="ASN_GLN_ASE_2"/>
    <property type="match status" value="1"/>
</dbReference>
<evidence type="ECO:0000313" key="11">
    <source>
        <dbReference type="EMBL" id="MBB1156149.1"/>
    </source>
</evidence>
<dbReference type="InterPro" id="IPR027475">
    <property type="entry name" value="Asparaginase/glutaminase_AS2"/>
</dbReference>
<evidence type="ECO:0000256" key="4">
    <source>
        <dbReference type="ARBA" id="ARBA00049366"/>
    </source>
</evidence>
<dbReference type="AlphaFoldDB" id="A0A7W3ZCT0"/>
<comment type="similarity">
    <text evidence="1">Belongs to the asparaginase 1 family.</text>
</comment>
<dbReference type="CDD" id="cd08964">
    <property type="entry name" value="L-asparaginase_II"/>
    <property type="match status" value="1"/>
</dbReference>
<name>A0A7W3ZCT0_9PSEU</name>
<evidence type="ECO:0000256" key="2">
    <source>
        <dbReference type="ARBA" id="ARBA00012920"/>
    </source>
</evidence>
<evidence type="ECO:0000256" key="3">
    <source>
        <dbReference type="ARBA" id="ARBA00022801"/>
    </source>
</evidence>
<feature type="binding site" evidence="6">
    <location>
        <begin position="87"/>
        <end position="88"/>
    </location>
    <ligand>
        <name>substrate</name>
    </ligand>
</feature>
<dbReference type="GO" id="GO:0004067">
    <property type="term" value="F:asparaginase activity"/>
    <property type="evidence" value="ECO:0007669"/>
    <property type="project" value="UniProtKB-UniRule"/>
</dbReference>
<gene>
    <name evidence="11" type="ORF">H4281_23610</name>
</gene>
<evidence type="ECO:0000256" key="8">
    <source>
        <dbReference type="PROSITE-ProRule" id="PRU10100"/>
    </source>
</evidence>
<dbReference type="PROSITE" id="PS00144">
    <property type="entry name" value="ASN_GLN_ASE_1"/>
    <property type="match status" value="1"/>
</dbReference>
<dbReference type="PRINTS" id="PR00139">
    <property type="entry name" value="ASNGLNASE"/>
</dbReference>
<evidence type="ECO:0000256" key="5">
    <source>
        <dbReference type="PIRSR" id="PIRSR001220-1"/>
    </source>
</evidence>
<dbReference type="SUPFAM" id="SSF53774">
    <property type="entry name" value="Glutaminase/Asparaginase"/>
    <property type="match status" value="1"/>
</dbReference>
<dbReference type="InterPro" id="IPR004550">
    <property type="entry name" value="AsnASE_II"/>
</dbReference>
<dbReference type="PROSITE" id="PS51732">
    <property type="entry name" value="ASN_GLN_ASE_3"/>
    <property type="match status" value="1"/>
</dbReference>
<feature type="binding site" evidence="6">
    <location>
        <position position="54"/>
    </location>
    <ligand>
        <name>substrate</name>
    </ligand>
</feature>
<evidence type="ECO:0000256" key="7">
    <source>
        <dbReference type="PROSITE-ProRule" id="PRU10099"/>
    </source>
</evidence>
<keyword evidence="3" id="KW-0378">Hydrolase</keyword>
<evidence type="ECO:0000313" key="12">
    <source>
        <dbReference type="Proteomes" id="UP000526734"/>
    </source>
</evidence>